<gene>
    <name evidence="1" type="ORF">THS5294_01535</name>
</gene>
<evidence type="ECO:0008006" key="3">
    <source>
        <dbReference type="Google" id="ProtNLM"/>
    </source>
</evidence>
<name>A0A0P1EZM9_9RHOB</name>
<reference evidence="1 2" key="1">
    <citation type="submission" date="2015-09" db="EMBL/GenBank/DDBJ databases">
        <authorList>
            <consortium name="Swine Surveillance"/>
        </authorList>
    </citation>
    <scope>NUCLEOTIDE SEQUENCE [LARGE SCALE GENOMIC DNA]</scope>
    <source>
        <strain evidence="1 2">CECT 5294</strain>
    </source>
</reference>
<evidence type="ECO:0000313" key="1">
    <source>
        <dbReference type="EMBL" id="CUH60246.1"/>
    </source>
</evidence>
<sequence>MTNTTIRIAISSLPDYLDRSRMDAILDDIEITIADEGGVYGTVSADSNLINIEVPTGQLVDAAAALAEAKYI</sequence>
<dbReference type="RefSeq" id="WP_058123267.1">
    <property type="nucleotide sequence ID" value="NZ_CYRX01000025.1"/>
</dbReference>
<accession>A0A0P1EZM9</accession>
<organism evidence="1 2">
    <name type="scientific">Thalassobacter stenotrophicus</name>
    <dbReference type="NCBI Taxonomy" id="266809"/>
    <lineage>
        <taxon>Bacteria</taxon>
        <taxon>Pseudomonadati</taxon>
        <taxon>Pseudomonadota</taxon>
        <taxon>Alphaproteobacteria</taxon>
        <taxon>Rhodobacterales</taxon>
        <taxon>Roseobacteraceae</taxon>
        <taxon>Thalassobacter</taxon>
    </lineage>
</organism>
<proteinExistence type="predicted"/>
<evidence type="ECO:0000313" key="2">
    <source>
        <dbReference type="Proteomes" id="UP000051298"/>
    </source>
</evidence>
<protein>
    <recommendedName>
        <fullName evidence="3">DUF2007 domain-containing protein</fullName>
    </recommendedName>
</protein>
<dbReference type="AlphaFoldDB" id="A0A0P1EZM9"/>
<dbReference type="Proteomes" id="UP000051298">
    <property type="component" value="Unassembled WGS sequence"/>
</dbReference>
<dbReference type="EMBL" id="CYRX01000025">
    <property type="protein sequence ID" value="CUH60246.1"/>
    <property type="molecule type" value="Genomic_DNA"/>
</dbReference>